<name>A0ABD3MBU4_9STRA</name>
<dbReference type="AlphaFoldDB" id="A0ABD3MBU4"/>
<sequence>MSSTNNTAIDFMSIEERERAIQFATKISMNSTLKGDYVEVDISPTLSCSELGGISLVVAIAQRTAVNEPYCNRLMVPRRAVWLAFRDERCIEVVSKLFHENKFIVVDPINSLDSSNGSVDAPTIHLLVGPILQTLSDAPVKNIALLRVGHPLLREMDESVMAVHDEQLTTNTLHALISLYRKVGIGGYVALDGVWLGEVKEFLIDGNHTIIHVSTDSTSFVKSDNQIRIPRHYRQSQIASAVDARVLRAWETLNDWHNKTGKRFVGHVGTNAYQTYRYAEAMRQVIDTQKKRSEVSEEVTVNVCETGFNGGHSAMLFMSFLNKEQGVNVNYWGWDLKAVGSASPTADKMTVRYGDNFHIVWGDSKVTLKEAKNTMGDQVCHLIVVDGDHSKEGVVNDLQNFLDVAAPGAIVFGDDCAPYKRTVPQSEKMLEGWMEFVNYNLLISVANYRNPDLPSPGFVEGVVPDI</sequence>
<dbReference type="InterPro" id="IPR029063">
    <property type="entry name" value="SAM-dependent_MTases_sf"/>
</dbReference>
<keyword evidence="2" id="KW-1185">Reference proteome</keyword>
<accession>A0ABD3MBU4</accession>
<dbReference type="Pfam" id="PF13578">
    <property type="entry name" value="Methyltransf_24"/>
    <property type="match status" value="1"/>
</dbReference>
<protein>
    <submittedName>
        <fullName evidence="1">Uncharacterized protein</fullName>
    </submittedName>
</protein>
<dbReference type="Gene3D" id="3.40.50.150">
    <property type="entry name" value="Vaccinia Virus protein VP39"/>
    <property type="match status" value="1"/>
</dbReference>
<evidence type="ECO:0000313" key="1">
    <source>
        <dbReference type="EMBL" id="KAL3761585.1"/>
    </source>
</evidence>
<organism evidence="1 2">
    <name type="scientific">Discostella pseudostelligera</name>
    <dbReference type="NCBI Taxonomy" id="259834"/>
    <lineage>
        <taxon>Eukaryota</taxon>
        <taxon>Sar</taxon>
        <taxon>Stramenopiles</taxon>
        <taxon>Ochrophyta</taxon>
        <taxon>Bacillariophyta</taxon>
        <taxon>Coscinodiscophyceae</taxon>
        <taxon>Thalassiosirophycidae</taxon>
        <taxon>Stephanodiscales</taxon>
        <taxon>Stephanodiscaceae</taxon>
        <taxon>Discostella</taxon>
    </lineage>
</organism>
<dbReference type="SUPFAM" id="SSF53335">
    <property type="entry name" value="S-adenosyl-L-methionine-dependent methyltransferases"/>
    <property type="match status" value="1"/>
</dbReference>
<dbReference type="Proteomes" id="UP001530293">
    <property type="component" value="Unassembled WGS sequence"/>
</dbReference>
<reference evidence="1 2" key="1">
    <citation type="submission" date="2024-10" db="EMBL/GenBank/DDBJ databases">
        <title>Updated reference genomes for cyclostephanoid diatoms.</title>
        <authorList>
            <person name="Roberts W.R."/>
            <person name="Alverson A.J."/>
        </authorList>
    </citation>
    <scope>NUCLEOTIDE SEQUENCE [LARGE SCALE GENOMIC DNA]</scope>
    <source>
        <strain evidence="1 2">AJA232-27</strain>
    </source>
</reference>
<evidence type="ECO:0000313" key="2">
    <source>
        <dbReference type="Proteomes" id="UP001530293"/>
    </source>
</evidence>
<comment type="caution">
    <text evidence="1">The sequence shown here is derived from an EMBL/GenBank/DDBJ whole genome shotgun (WGS) entry which is preliminary data.</text>
</comment>
<gene>
    <name evidence="1" type="ORF">ACHAWU_000072</name>
</gene>
<dbReference type="EMBL" id="JALLBG020000148">
    <property type="protein sequence ID" value="KAL3761585.1"/>
    <property type="molecule type" value="Genomic_DNA"/>
</dbReference>
<proteinExistence type="predicted"/>